<dbReference type="EMBL" id="CAJVPW010003919">
    <property type="protein sequence ID" value="CAG8532049.1"/>
    <property type="molecule type" value="Genomic_DNA"/>
</dbReference>
<comment type="caution">
    <text evidence="1">The sequence shown here is derived from an EMBL/GenBank/DDBJ whole genome shotgun (WGS) entry which is preliminary data.</text>
</comment>
<name>A0ACA9LNC4_9GLOM</name>
<gene>
    <name evidence="1" type="ORF">SPELUC_LOCUS4411</name>
</gene>
<evidence type="ECO:0000313" key="1">
    <source>
        <dbReference type="EMBL" id="CAG8532049.1"/>
    </source>
</evidence>
<sequence>MHDALKISMFLRHDELGVHCNQNRSWREHKELWMIEEDYPIISPNHILGHTSIWLEDVLQSDYYDFHDRLTDTTFDRIHSACFHHITKEQFIELQALISQGATKLEIKDFTKHNGL</sequence>
<reference evidence="1" key="1">
    <citation type="submission" date="2021-06" db="EMBL/GenBank/DDBJ databases">
        <authorList>
            <person name="Kallberg Y."/>
            <person name="Tangrot J."/>
            <person name="Rosling A."/>
        </authorList>
    </citation>
    <scope>NUCLEOTIDE SEQUENCE</scope>
    <source>
        <strain evidence="1">28 12/20/2015</strain>
    </source>
</reference>
<protein>
    <submittedName>
        <fullName evidence="1">15380_t:CDS:1</fullName>
    </submittedName>
</protein>
<keyword evidence="2" id="KW-1185">Reference proteome</keyword>
<organism evidence="1 2">
    <name type="scientific">Cetraspora pellucida</name>
    <dbReference type="NCBI Taxonomy" id="1433469"/>
    <lineage>
        <taxon>Eukaryota</taxon>
        <taxon>Fungi</taxon>
        <taxon>Fungi incertae sedis</taxon>
        <taxon>Mucoromycota</taxon>
        <taxon>Glomeromycotina</taxon>
        <taxon>Glomeromycetes</taxon>
        <taxon>Diversisporales</taxon>
        <taxon>Gigasporaceae</taxon>
        <taxon>Cetraspora</taxon>
    </lineage>
</organism>
<evidence type="ECO:0000313" key="2">
    <source>
        <dbReference type="Proteomes" id="UP000789366"/>
    </source>
</evidence>
<dbReference type="Proteomes" id="UP000789366">
    <property type="component" value="Unassembled WGS sequence"/>
</dbReference>
<accession>A0ACA9LNC4</accession>
<proteinExistence type="predicted"/>